<dbReference type="Proteomes" id="UP001564626">
    <property type="component" value="Unassembled WGS sequence"/>
</dbReference>
<name>A0ABV4CAG4_9PSEU</name>
<evidence type="ECO:0000256" key="3">
    <source>
        <dbReference type="ARBA" id="ARBA00022475"/>
    </source>
</evidence>
<evidence type="ECO:0000313" key="9">
    <source>
        <dbReference type="EMBL" id="MEY8038095.1"/>
    </source>
</evidence>
<evidence type="ECO:0000259" key="8">
    <source>
        <dbReference type="PROSITE" id="PS50928"/>
    </source>
</evidence>
<feature type="transmembrane region" description="Helical" evidence="7">
    <location>
        <begin position="76"/>
        <end position="101"/>
    </location>
</feature>
<feature type="transmembrane region" description="Helical" evidence="7">
    <location>
        <begin position="207"/>
        <end position="230"/>
    </location>
</feature>
<comment type="caution">
    <text evidence="9">The sequence shown here is derived from an EMBL/GenBank/DDBJ whole genome shotgun (WGS) entry which is preliminary data.</text>
</comment>
<gene>
    <name evidence="9" type="ORF">AB8O55_01670</name>
</gene>
<evidence type="ECO:0000256" key="5">
    <source>
        <dbReference type="ARBA" id="ARBA00022989"/>
    </source>
</evidence>
<evidence type="ECO:0000256" key="1">
    <source>
        <dbReference type="ARBA" id="ARBA00004651"/>
    </source>
</evidence>
<dbReference type="Pfam" id="PF00528">
    <property type="entry name" value="BPD_transp_1"/>
    <property type="match status" value="1"/>
</dbReference>
<keyword evidence="10" id="KW-1185">Reference proteome</keyword>
<feature type="domain" description="ABC transmembrane type-1" evidence="8">
    <location>
        <begin position="76"/>
        <end position="288"/>
    </location>
</feature>
<keyword evidence="5 7" id="KW-1133">Transmembrane helix</keyword>
<organism evidence="9 10">
    <name type="scientific">Saccharopolyspora cebuensis</name>
    <dbReference type="NCBI Taxonomy" id="418759"/>
    <lineage>
        <taxon>Bacteria</taxon>
        <taxon>Bacillati</taxon>
        <taxon>Actinomycetota</taxon>
        <taxon>Actinomycetes</taxon>
        <taxon>Pseudonocardiales</taxon>
        <taxon>Pseudonocardiaceae</taxon>
        <taxon>Saccharopolyspora</taxon>
    </lineage>
</organism>
<evidence type="ECO:0000313" key="10">
    <source>
        <dbReference type="Proteomes" id="UP001564626"/>
    </source>
</evidence>
<keyword evidence="2 7" id="KW-0813">Transport</keyword>
<feature type="transmembrane region" description="Helical" evidence="7">
    <location>
        <begin position="21"/>
        <end position="42"/>
    </location>
</feature>
<keyword evidence="3" id="KW-1003">Cell membrane</keyword>
<feature type="transmembrane region" description="Helical" evidence="7">
    <location>
        <begin position="160"/>
        <end position="186"/>
    </location>
</feature>
<evidence type="ECO:0000256" key="7">
    <source>
        <dbReference type="RuleBase" id="RU363032"/>
    </source>
</evidence>
<evidence type="ECO:0000256" key="2">
    <source>
        <dbReference type="ARBA" id="ARBA00022448"/>
    </source>
</evidence>
<dbReference type="InterPro" id="IPR035906">
    <property type="entry name" value="MetI-like_sf"/>
</dbReference>
<evidence type="ECO:0000256" key="6">
    <source>
        <dbReference type="ARBA" id="ARBA00023136"/>
    </source>
</evidence>
<reference evidence="9 10" key="1">
    <citation type="submission" date="2024-08" db="EMBL/GenBank/DDBJ databases">
        <title>Genome mining of Saccharopolyspora cebuensis PGLac3 from Nigerian medicinal plant.</title>
        <authorList>
            <person name="Ezeobiora C.E."/>
            <person name="Igbokwe N.H."/>
            <person name="Amin D.H."/>
            <person name="Mendie U.E."/>
        </authorList>
    </citation>
    <scope>NUCLEOTIDE SEQUENCE [LARGE SCALE GENOMIC DNA]</scope>
    <source>
        <strain evidence="9 10">PGLac3</strain>
    </source>
</reference>
<dbReference type="SUPFAM" id="SSF161098">
    <property type="entry name" value="MetI-like"/>
    <property type="match status" value="1"/>
</dbReference>
<feature type="transmembrane region" description="Helical" evidence="7">
    <location>
        <begin position="267"/>
        <end position="289"/>
    </location>
</feature>
<dbReference type="Gene3D" id="1.10.3720.10">
    <property type="entry name" value="MetI-like"/>
    <property type="match status" value="1"/>
</dbReference>
<keyword evidence="4 7" id="KW-0812">Transmembrane</keyword>
<dbReference type="PROSITE" id="PS50928">
    <property type="entry name" value="ABC_TM1"/>
    <property type="match status" value="1"/>
</dbReference>
<sequence length="302" mass="32699">MPSSTAAPRRSRDITGSGLAFVAPFLLVYALFLVVPLGMGLINGFTDASLVGGDREFVGAANFAEALTDPALWRSLGVTVVFTLASTPPLIAVGLLMALLTHHLAPARWLWRLVFFAPYVLPSSAIALIFVWIYQPGFGLADALLEMVGAEPVGWLSRPVAAMLGVVLATVWWTAGFNFLLYLAALQAIPGDLYEASSLDGASRVQQFFGITLPMLRPTTGLIAVLQLLASLKVFDQFYLITGGGPQHSTRPILQYVYEHGFTNYRIGYASAVSYVFFALVLLLTAAHLSIRRRREGRLGHA</sequence>
<feature type="transmembrane region" description="Helical" evidence="7">
    <location>
        <begin position="113"/>
        <end position="134"/>
    </location>
</feature>
<dbReference type="EMBL" id="JBGEHV010000002">
    <property type="protein sequence ID" value="MEY8038095.1"/>
    <property type="molecule type" value="Genomic_DNA"/>
</dbReference>
<dbReference type="InterPro" id="IPR051393">
    <property type="entry name" value="ABC_transporter_permease"/>
</dbReference>
<dbReference type="RefSeq" id="WP_345361262.1">
    <property type="nucleotide sequence ID" value="NZ_BAABII010000005.1"/>
</dbReference>
<dbReference type="PANTHER" id="PTHR30193:SF41">
    <property type="entry name" value="DIACETYLCHITOBIOSE UPTAKE SYSTEM PERMEASE PROTEIN NGCF"/>
    <property type="match status" value="1"/>
</dbReference>
<keyword evidence="6 7" id="KW-0472">Membrane</keyword>
<dbReference type="PANTHER" id="PTHR30193">
    <property type="entry name" value="ABC TRANSPORTER PERMEASE PROTEIN"/>
    <property type="match status" value="1"/>
</dbReference>
<evidence type="ECO:0000256" key="4">
    <source>
        <dbReference type="ARBA" id="ARBA00022692"/>
    </source>
</evidence>
<dbReference type="InterPro" id="IPR000515">
    <property type="entry name" value="MetI-like"/>
</dbReference>
<protein>
    <submittedName>
        <fullName evidence="9">Carbohydrate ABC transporter permease</fullName>
    </submittedName>
</protein>
<comment type="similarity">
    <text evidence="7">Belongs to the binding-protein-dependent transport system permease family.</text>
</comment>
<proteinExistence type="inferred from homology"/>
<accession>A0ABV4CAG4</accession>
<comment type="subcellular location">
    <subcellularLocation>
        <location evidence="1 7">Cell membrane</location>
        <topology evidence="1 7">Multi-pass membrane protein</topology>
    </subcellularLocation>
</comment>
<dbReference type="CDD" id="cd06261">
    <property type="entry name" value="TM_PBP2"/>
    <property type="match status" value="1"/>
</dbReference>